<dbReference type="EMBL" id="JASZ02000003">
    <property type="protein sequence ID" value="OWK99048.1"/>
    <property type="molecule type" value="Genomic_DNA"/>
</dbReference>
<dbReference type="AlphaFoldDB" id="A0A246BBI7"/>
<keyword evidence="2" id="KW-1185">Reference proteome</keyword>
<protein>
    <submittedName>
        <fullName evidence="1">Uncharacterized protein</fullName>
    </submittedName>
</protein>
<comment type="caution">
    <text evidence="1">The sequence shown here is derived from an EMBL/GenBank/DDBJ whole genome shotgun (WGS) entry which is preliminary data.</text>
</comment>
<accession>A0A246BBI7</accession>
<organism evidence="1 2">
    <name type="scientific">Kaistella haifensis DSM 19056</name>
    <dbReference type="NCBI Taxonomy" id="1450526"/>
    <lineage>
        <taxon>Bacteria</taxon>
        <taxon>Pseudomonadati</taxon>
        <taxon>Bacteroidota</taxon>
        <taxon>Flavobacteriia</taxon>
        <taxon>Flavobacteriales</taxon>
        <taxon>Weeksellaceae</taxon>
        <taxon>Chryseobacterium group</taxon>
        <taxon>Kaistella</taxon>
    </lineage>
</organism>
<reference evidence="1 2" key="1">
    <citation type="submission" date="2014-01" db="EMBL/GenBank/DDBJ databases">
        <authorList>
            <consortium name="Genome Consortium for Active Teaching"/>
            <person name="Sontag T.C."/>
            <person name="Newman J.D."/>
        </authorList>
    </citation>
    <scope>NUCLEOTIDE SEQUENCE [LARGE SCALE GENOMIC DNA]</scope>
    <source>
        <strain evidence="1 2">DSM 19056</strain>
    </source>
</reference>
<dbReference type="Proteomes" id="UP000197587">
    <property type="component" value="Unassembled WGS sequence"/>
</dbReference>
<gene>
    <name evidence="1" type="ORF">AP75_02710</name>
</gene>
<proteinExistence type="predicted"/>
<reference evidence="1 2" key="2">
    <citation type="submission" date="2017-05" db="EMBL/GenBank/DDBJ databases">
        <title>Genome of Chryseobacterium haifense.</title>
        <authorList>
            <person name="Newman J.D."/>
        </authorList>
    </citation>
    <scope>NUCLEOTIDE SEQUENCE [LARGE SCALE GENOMIC DNA]</scope>
    <source>
        <strain evidence="1 2">DSM 19056</strain>
    </source>
</reference>
<sequence length="66" mass="7521">MAPISVFHSRFFVPLRYTKRAPFKPGRGTISKSKEGYSELIPIQNKTFQHFLALASLAPTTKNSYF</sequence>
<evidence type="ECO:0000313" key="2">
    <source>
        <dbReference type="Proteomes" id="UP000197587"/>
    </source>
</evidence>
<evidence type="ECO:0000313" key="1">
    <source>
        <dbReference type="EMBL" id="OWK99048.1"/>
    </source>
</evidence>
<name>A0A246BBI7_9FLAO</name>